<evidence type="ECO:0000313" key="2">
    <source>
        <dbReference type="Proteomes" id="UP001605036"/>
    </source>
</evidence>
<protein>
    <recommendedName>
        <fullName evidence="3">DUF659 domain-containing protein</fullName>
    </recommendedName>
</protein>
<evidence type="ECO:0000313" key="1">
    <source>
        <dbReference type="EMBL" id="KAL2635177.1"/>
    </source>
</evidence>
<gene>
    <name evidence="1" type="ORF">R1flu_006656</name>
</gene>
<dbReference type="EMBL" id="JBHFFA010000003">
    <property type="protein sequence ID" value="KAL2635177.1"/>
    <property type="molecule type" value="Genomic_DNA"/>
</dbReference>
<dbReference type="InterPro" id="IPR012337">
    <property type="entry name" value="RNaseH-like_sf"/>
</dbReference>
<keyword evidence="2" id="KW-1185">Reference proteome</keyword>
<proteinExistence type="predicted"/>
<accession>A0ABD1YWL7</accession>
<dbReference type="AlphaFoldDB" id="A0ABD1YWL7"/>
<reference evidence="1 2" key="1">
    <citation type="submission" date="2024-09" db="EMBL/GenBank/DDBJ databases">
        <title>Chromosome-scale assembly of Riccia fluitans.</title>
        <authorList>
            <person name="Paukszto L."/>
            <person name="Sawicki J."/>
            <person name="Karawczyk K."/>
            <person name="Piernik-Szablinska J."/>
            <person name="Szczecinska M."/>
            <person name="Mazdziarz M."/>
        </authorList>
    </citation>
    <scope>NUCLEOTIDE SEQUENCE [LARGE SCALE GENOMIC DNA]</scope>
    <source>
        <strain evidence="1">Rf_01</strain>
        <tissue evidence="1">Aerial parts of the thallus</tissue>
    </source>
</reference>
<dbReference type="SUPFAM" id="SSF53098">
    <property type="entry name" value="Ribonuclease H-like"/>
    <property type="match status" value="1"/>
</dbReference>
<evidence type="ECO:0008006" key="3">
    <source>
        <dbReference type="Google" id="ProtNLM"/>
    </source>
</evidence>
<dbReference type="Proteomes" id="UP001605036">
    <property type="component" value="Unassembled WGS sequence"/>
</dbReference>
<sequence>MGKLAWIGAIFDKCNNIESFIKNSHQPHTMLMDFFLDGATLLKPGVTRFATNIIMLDQTYHLQHCLKKMVVSEQWTPWVTNPRRLSNTKIKANNIKQAILDETFWNKTQDLLLLVESIFRLLRQVDAHKDFMGHIF</sequence>
<comment type="caution">
    <text evidence="1">The sequence shown here is derived from an EMBL/GenBank/DDBJ whole genome shotgun (WGS) entry which is preliminary data.</text>
</comment>
<name>A0ABD1YWL7_9MARC</name>
<organism evidence="1 2">
    <name type="scientific">Riccia fluitans</name>
    <dbReference type="NCBI Taxonomy" id="41844"/>
    <lineage>
        <taxon>Eukaryota</taxon>
        <taxon>Viridiplantae</taxon>
        <taxon>Streptophyta</taxon>
        <taxon>Embryophyta</taxon>
        <taxon>Marchantiophyta</taxon>
        <taxon>Marchantiopsida</taxon>
        <taxon>Marchantiidae</taxon>
        <taxon>Marchantiales</taxon>
        <taxon>Ricciaceae</taxon>
        <taxon>Riccia</taxon>
    </lineage>
</organism>